<sequence length="62" mass="6118">RFLFSPVKISSGSTRSIGDLGPAGAILFGLDGFGSAVGVRDAVDRVARLGSLGRGSLVGVGA</sequence>
<feature type="non-terminal residue" evidence="1">
    <location>
        <position position="62"/>
    </location>
</feature>
<comment type="caution">
    <text evidence="1">The sequence shown here is derived from an EMBL/GenBank/DDBJ whole genome shotgun (WGS) entry which is preliminary data.</text>
</comment>
<evidence type="ECO:0000313" key="1">
    <source>
        <dbReference type="EMBL" id="PKI30934.1"/>
    </source>
</evidence>
<dbReference type="EMBL" id="PGOL01019218">
    <property type="protein sequence ID" value="PKI30934.1"/>
    <property type="molecule type" value="Genomic_DNA"/>
</dbReference>
<accession>A0A2I0HGW3</accession>
<evidence type="ECO:0000313" key="2">
    <source>
        <dbReference type="Proteomes" id="UP000233551"/>
    </source>
</evidence>
<reference evidence="1 2" key="1">
    <citation type="submission" date="2017-11" db="EMBL/GenBank/DDBJ databases">
        <title>De-novo sequencing of pomegranate (Punica granatum L.) genome.</title>
        <authorList>
            <person name="Akparov Z."/>
            <person name="Amiraslanov A."/>
            <person name="Hajiyeva S."/>
            <person name="Abbasov M."/>
            <person name="Kaur K."/>
            <person name="Hamwieh A."/>
            <person name="Solovyev V."/>
            <person name="Salamov A."/>
            <person name="Braich B."/>
            <person name="Kosarev P."/>
            <person name="Mahmoud A."/>
            <person name="Hajiyev E."/>
            <person name="Babayeva S."/>
            <person name="Izzatullayeva V."/>
            <person name="Mammadov A."/>
            <person name="Mammadov A."/>
            <person name="Sharifova S."/>
            <person name="Ojaghi J."/>
            <person name="Eynullazada K."/>
            <person name="Bayramov B."/>
            <person name="Abdulazimova A."/>
            <person name="Shahmuradov I."/>
        </authorList>
    </citation>
    <scope>NUCLEOTIDE SEQUENCE [LARGE SCALE GENOMIC DNA]</scope>
    <source>
        <strain evidence="2">cv. AG2017</strain>
        <tissue evidence="1">Leaf</tissue>
    </source>
</reference>
<protein>
    <submittedName>
        <fullName evidence="1">Uncharacterized protein</fullName>
    </submittedName>
</protein>
<dbReference type="Proteomes" id="UP000233551">
    <property type="component" value="Unassembled WGS sequence"/>
</dbReference>
<keyword evidence="2" id="KW-1185">Reference proteome</keyword>
<feature type="non-terminal residue" evidence="1">
    <location>
        <position position="1"/>
    </location>
</feature>
<gene>
    <name evidence="1" type="ORF">CRG98_048675</name>
</gene>
<dbReference type="AlphaFoldDB" id="A0A2I0HGW3"/>
<name>A0A2I0HGW3_PUNGR</name>
<proteinExistence type="predicted"/>
<organism evidence="1 2">
    <name type="scientific">Punica granatum</name>
    <name type="common">Pomegranate</name>
    <dbReference type="NCBI Taxonomy" id="22663"/>
    <lineage>
        <taxon>Eukaryota</taxon>
        <taxon>Viridiplantae</taxon>
        <taxon>Streptophyta</taxon>
        <taxon>Embryophyta</taxon>
        <taxon>Tracheophyta</taxon>
        <taxon>Spermatophyta</taxon>
        <taxon>Magnoliopsida</taxon>
        <taxon>eudicotyledons</taxon>
        <taxon>Gunneridae</taxon>
        <taxon>Pentapetalae</taxon>
        <taxon>rosids</taxon>
        <taxon>malvids</taxon>
        <taxon>Myrtales</taxon>
        <taxon>Lythraceae</taxon>
        <taxon>Punica</taxon>
    </lineage>
</organism>